<dbReference type="EMBL" id="CM003613">
    <property type="protein sequence ID" value="KYP57189.1"/>
    <property type="molecule type" value="Genomic_DNA"/>
</dbReference>
<accession>A0A151SR15</accession>
<reference evidence="1 2" key="1">
    <citation type="journal article" date="2012" name="Nat. Biotechnol.">
        <title>Draft genome sequence of pigeonpea (Cajanus cajan), an orphan legume crop of resource-poor farmers.</title>
        <authorList>
            <person name="Varshney R.K."/>
            <person name="Chen W."/>
            <person name="Li Y."/>
            <person name="Bharti A.K."/>
            <person name="Saxena R.K."/>
            <person name="Schlueter J.A."/>
            <person name="Donoghue M.T."/>
            <person name="Azam S."/>
            <person name="Fan G."/>
            <person name="Whaley A.M."/>
            <person name="Farmer A.D."/>
            <person name="Sheridan J."/>
            <person name="Iwata A."/>
            <person name="Tuteja R."/>
            <person name="Penmetsa R.V."/>
            <person name="Wu W."/>
            <person name="Upadhyaya H.D."/>
            <person name="Yang S.P."/>
            <person name="Shah T."/>
            <person name="Saxena K.B."/>
            <person name="Michael T."/>
            <person name="McCombie W.R."/>
            <person name="Yang B."/>
            <person name="Zhang G."/>
            <person name="Yang H."/>
            <person name="Wang J."/>
            <person name="Spillane C."/>
            <person name="Cook D.R."/>
            <person name="May G.D."/>
            <person name="Xu X."/>
            <person name="Jackson S.A."/>
        </authorList>
    </citation>
    <scope>NUCLEOTIDE SEQUENCE [LARGE SCALE GENOMIC DNA]</scope>
    <source>
        <strain evidence="2">cv. Asha</strain>
    </source>
</reference>
<dbReference type="Proteomes" id="UP000075243">
    <property type="component" value="Chromosome 11"/>
</dbReference>
<evidence type="ECO:0000313" key="1">
    <source>
        <dbReference type="EMBL" id="KYP57189.1"/>
    </source>
</evidence>
<keyword evidence="2" id="KW-1185">Reference proteome</keyword>
<dbReference type="AlphaFoldDB" id="A0A151SR15"/>
<protein>
    <submittedName>
        <fullName evidence="1">Uncharacterized protein</fullName>
    </submittedName>
</protein>
<proteinExistence type="predicted"/>
<gene>
    <name evidence="1" type="ORF">KK1_003447</name>
</gene>
<dbReference type="Gramene" id="C.cajan_03369.t">
    <property type="protein sequence ID" value="C.cajan_03369.t"/>
    <property type="gene ID" value="C.cajan_03369"/>
</dbReference>
<organism evidence="1 2">
    <name type="scientific">Cajanus cajan</name>
    <name type="common">Pigeon pea</name>
    <name type="synonym">Cajanus indicus</name>
    <dbReference type="NCBI Taxonomy" id="3821"/>
    <lineage>
        <taxon>Eukaryota</taxon>
        <taxon>Viridiplantae</taxon>
        <taxon>Streptophyta</taxon>
        <taxon>Embryophyta</taxon>
        <taxon>Tracheophyta</taxon>
        <taxon>Spermatophyta</taxon>
        <taxon>Magnoliopsida</taxon>
        <taxon>eudicotyledons</taxon>
        <taxon>Gunneridae</taxon>
        <taxon>Pentapetalae</taxon>
        <taxon>rosids</taxon>
        <taxon>fabids</taxon>
        <taxon>Fabales</taxon>
        <taxon>Fabaceae</taxon>
        <taxon>Papilionoideae</taxon>
        <taxon>50 kb inversion clade</taxon>
        <taxon>NPAAA clade</taxon>
        <taxon>indigoferoid/millettioid clade</taxon>
        <taxon>Phaseoleae</taxon>
        <taxon>Cajanus</taxon>
    </lineage>
</organism>
<sequence>MSTITSRFATSKPQDDHAPLWAFITIKEKIGNGCGNRLRSRNFCEKVVKSSYSRVKAYLLRTLKNAFSVKDRNQLKAKIARRFYSIGLSFHLSRTPHFVSSYSFSANINLSGFLPLSYNALTTIFLKAIDGSKEYKDKDYMTNLIKDVTKENIDRNEDVFNDCRWIFEEIDDTIFIKTFIMNYLMRLTIFNEFSALKLLLIVDTRFASMIVMLKRLELLNVACKT</sequence>
<evidence type="ECO:0000313" key="2">
    <source>
        <dbReference type="Proteomes" id="UP000075243"/>
    </source>
</evidence>
<name>A0A151SR15_CAJCA</name>